<gene>
    <name evidence="1" type="ORF">FJV41_27925</name>
</gene>
<name>A0A540WUH2_9BACT</name>
<organism evidence="1 2">
    <name type="scientific">Myxococcus llanfairpwllgwyngyllgogerychwyrndrobwllllantysiliogogogochensis</name>
    <dbReference type="NCBI Taxonomy" id="2590453"/>
    <lineage>
        <taxon>Bacteria</taxon>
        <taxon>Pseudomonadati</taxon>
        <taxon>Myxococcota</taxon>
        <taxon>Myxococcia</taxon>
        <taxon>Myxococcales</taxon>
        <taxon>Cystobacterineae</taxon>
        <taxon>Myxococcaceae</taxon>
        <taxon>Myxococcus</taxon>
    </lineage>
</organism>
<dbReference type="Proteomes" id="UP000315369">
    <property type="component" value="Unassembled WGS sequence"/>
</dbReference>
<reference evidence="1 2" key="1">
    <citation type="submission" date="2019-06" db="EMBL/GenBank/DDBJ databases">
        <authorList>
            <person name="Livingstone P."/>
            <person name="Whitworth D."/>
        </authorList>
    </citation>
    <scope>NUCLEOTIDE SEQUENCE [LARGE SCALE GENOMIC DNA]</scope>
    <source>
        <strain evidence="1 2">AM401</strain>
    </source>
</reference>
<dbReference type="AlphaFoldDB" id="A0A540WUH2"/>
<evidence type="ECO:0000313" key="2">
    <source>
        <dbReference type="Proteomes" id="UP000315369"/>
    </source>
</evidence>
<sequence length="246" mass="26108">MVLTCLVSTVGAARPPATLADLQALASQKAWAELLERAEDVPAATRTDSWRNLVTDAATAEVEAAIPTDEEPFAAARKARTLGQRYAFLAKATPYTAARDASAVKGLERCLAQEGRDCVETYQQLAVGTGPESALKAARLVRQGRFAYVAMPLFAMAVGERKDSGVCKDEALGETVLAALDLPVADARAAEAKTVAFERCWVALGAKLKAATVGGSAYFLENTCQPMRARKALTELQDDLCKDAGL</sequence>
<dbReference type="OrthoDB" id="5381973at2"/>
<comment type="caution">
    <text evidence="1">The sequence shown here is derived from an EMBL/GenBank/DDBJ whole genome shotgun (WGS) entry which is preliminary data.</text>
</comment>
<protein>
    <submittedName>
        <fullName evidence="1">Uncharacterized protein</fullName>
    </submittedName>
</protein>
<keyword evidence="2" id="KW-1185">Reference proteome</keyword>
<evidence type="ECO:0000313" key="1">
    <source>
        <dbReference type="EMBL" id="TQF12662.1"/>
    </source>
</evidence>
<dbReference type="EMBL" id="VIFM01000130">
    <property type="protein sequence ID" value="TQF12662.1"/>
    <property type="molecule type" value="Genomic_DNA"/>
</dbReference>
<accession>A0A540WUH2</accession>
<proteinExistence type="predicted"/>